<reference evidence="13 15" key="2">
    <citation type="submission" date="2018-03" db="EMBL/GenBank/DDBJ databases">
        <authorList>
            <person name="Fogelqvist J."/>
        </authorList>
    </citation>
    <scope>NUCLEOTIDE SEQUENCE [LARGE SCALE GENOMIC DNA]</scope>
</reference>
<dbReference type="InterPro" id="IPR025696">
    <property type="entry name" value="Beta-barrel_MTR4"/>
</dbReference>
<dbReference type="GO" id="GO:0016787">
    <property type="term" value="F:hydrolase activity"/>
    <property type="evidence" value="ECO:0007669"/>
    <property type="project" value="UniProtKB-KW"/>
</dbReference>
<proteinExistence type="inferred from homology"/>
<dbReference type="InterPro" id="IPR014001">
    <property type="entry name" value="Helicase_ATP-bd"/>
</dbReference>
<evidence type="ECO:0008006" key="16">
    <source>
        <dbReference type="Google" id="ProtNLM"/>
    </source>
</evidence>
<dbReference type="Pfam" id="PF00271">
    <property type="entry name" value="Helicase_C"/>
    <property type="match status" value="1"/>
</dbReference>
<dbReference type="PANTHER" id="PTHR12131:SF1">
    <property type="entry name" value="ATP-DEPENDENT RNA HELICASE SUPV3L1, MITOCHONDRIAL-RELATED"/>
    <property type="match status" value="1"/>
</dbReference>
<comment type="subcellular location">
    <subcellularLocation>
        <location evidence="1">Cytoplasm</location>
    </subcellularLocation>
</comment>
<dbReference type="EMBL" id="CDSF01000090">
    <property type="protein sequence ID" value="CEO99431.1"/>
    <property type="molecule type" value="Genomic_DNA"/>
</dbReference>
<evidence type="ECO:0000256" key="1">
    <source>
        <dbReference type="ARBA" id="ARBA00004496"/>
    </source>
</evidence>
<dbReference type="InterPro" id="IPR001650">
    <property type="entry name" value="Helicase_C-like"/>
</dbReference>
<evidence type="ECO:0000259" key="11">
    <source>
        <dbReference type="PROSITE" id="PS51194"/>
    </source>
</evidence>
<dbReference type="SMART" id="SM01142">
    <property type="entry name" value="DSHCT"/>
    <property type="match status" value="1"/>
</dbReference>
<feature type="domain" description="Helicase C-terminal" evidence="11">
    <location>
        <begin position="665"/>
        <end position="865"/>
    </location>
</feature>
<dbReference type="Gene3D" id="3.40.50.300">
    <property type="entry name" value="P-loop containing nucleotide triphosphate hydrolases"/>
    <property type="match status" value="2"/>
</dbReference>
<keyword evidence="3" id="KW-0963">Cytoplasm</keyword>
<evidence type="ECO:0000259" key="10">
    <source>
        <dbReference type="PROSITE" id="PS51192"/>
    </source>
</evidence>
<dbReference type="GO" id="GO:0005524">
    <property type="term" value="F:ATP binding"/>
    <property type="evidence" value="ECO:0007669"/>
    <property type="project" value="UniProtKB-KW"/>
</dbReference>
<dbReference type="PANTHER" id="PTHR12131">
    <property type="entry name" value="ATP-DEPENDENT RNA AND DNA HELICASE"/>
    <property type="match status" value="1"/>
</dbReference>
<keyword evidence="14" id="KW-1185">Reference proteome</keyword>
<sequence>MYGRVHQRHARPIVVAGSRSRRLLRLLLRDGVFGLEVVCVLQAMQGRQPDQGFAADGCAFRDDELATTEVVFEVVQTGHAGRVTIQQPGAANACSRVPFHVDPPDPLRFARNHLCDPGDIVGPFWTTCTIGMALEDVLAPSPCPTAIVLRDDDLDTFDEVDIDELDSRTSTSMQRRPASRKDAILGTSTGVPFFPGGLDDASLVRRKEAPHTVRCGDDDPVFRLQGDDDADEHDETIDKTFMIAGGLPRPPEPIFYGLAERPAFLEKPHSMTANANDPALLAESERLDGGTEKAMLSDISERKAHNRLVRDKAVEGISSGQTLSVSALFGDDSEDLAASFLAGVSALPAGETAGEPAPGAADGVARPSEVSAVEEVLESPATLDAEDRTTKPQEPPPPSKWATIEELKRPEDIHFREQIPQMAIEYPFELDPFQKQAILHLENGESVFIAAHTSAGKTVIAEYAIALSVKHMTKAVYTSPIKTLSNQKFREFKKTFGEVGLITGDVQINPKASCLIVTTEILRSMLYKGADVIRDIEWCIFDEVHYLNDPERGVVWEEVIIMLPAHVNVILLSATVPNPLEFAEWVGRTKRKPIYVISTSQRPVPLQHYLWCNNTMFNILDAQSRFIHEGFTKAHQAITSTGGKQKATSGSGHQRFAPQTGSWVALLNYLRKSEQLPVVVFSFSKRRCETSASGLHSQDLTTASEKSEIHLLCETSLKRLPVGDRSLPQILRVKEMLRRGIGVHHSGLLPVVKELVEMAFGTGIVKILFATETFAMGVNMPTKTVVFNGLRKHTGVEFRDILPGEYTQMAGRAGRRGLDMFGNVVINCGDGKIPDEQLVRNLLLGKPTRLESKFRLTYSMILNLLRVEDLRVEDMIKRSFSEFGTQRHEATHKSVIEQGERMLNSMGVIDCIYGQPELISQYFDVYESRRQLEHQIMSWIIHSRVADRYVTSGRVLVVTKYNIKKARAAILRITQLAADTRQVIVIIACPPSWKPSSRLQAKISSRSFDADSVVRVGTSSTAIPYVITEVAVDNIHAICRGTVRVDANDILIEERQSSIQTALDQLQALNNDALEPMHPTRDMKLNEMDLVVNVKKLETCASLESQRCHTCPKLEEHLKVTVDAHLLHSKLANLRALISDANIELMADMNLRISVLSALKYIDDSRALMLKGRVACEVNTCDCLIVTELIFENVLCGIEPAEAAALLSALIFQGKTDDEPKLIDSLVQLRDRLLAIATSLGNVQLKCGIDVTAKSFISENCNFGLMEVVYEWAKGTPFAKICEMTTVDEGLIVRCIVRLAEVCRDVRNAARVIGDPKLFQLMEAAANAIKRDIVFAASLYVT</sequence>
<evidence type="ECO:0000313" key="12">
    <source>
        <dbReference type="EMBL" id="CEO99431.1"/>
    </source>
</evidence>
<evidence type="ECO:0000313" key="15">
    <source>
        <dbReference type="Proteomes" id="UP000290189"/>
    </source>
</evidence>
<evidence type="ECO:0000313" key="13">
    <source>
        <dbReference type="EMBL" id="SPQ97435.1"/>
    </source>
</evidence>
<evidence type="ECO:0000313" key="14">
    <source>
        <dbReference type="Proteomes" id="UP000039324"/>
    </source>
</evidence>
<feature type="domain" description="Helicase ATP-binding" evidence="10">
    <location>
        <begin position="438"/>
        <end position="594"/>
    </location>
</feature>
<dbReference type="SMART" id="SM00487">
    <property type="entry name" value="DEXDc"/>
    <property type="match status" value="1"/>
</dbReference>
<dbReference type="GO" id="GO:0055087">
    <property type="term" value="C:Ski complex"/>
    <property type="evidence" value="ECO:0007669"/>
    <property type="project" value="TreeGrafter"/>
</dbReference>
<dbReference type="Pfam" id="PF08148">
    <property type="entry name" value="DSHCT"/>
    <property type="match status" value="1"/>
</dbReference>
<dbReference type="InterPro" id="IPR048392">
    <property type="entry name" value="MTR4-like_stalk"/>
</dbReference>
<evidence type="ECO:0000256" key="4">
    <source>
        <dbReference type="ARBA" id="ARBA00022741"/>
    </source>
</evidence>
<keyword evidence="7" id="KW-0067">ATP-binding</keyword>
<dbReference type="Pfam" id="PF00270">
    <property type="entry name" value="DEAD"/>
    <property type="match status" value="1"/>
</dbReference>
<evidence type="ECO:0000256" key="7">
    <source>
        <dbReference type="ARBA" id="ARBA00022840"/>
    </source>
</evidence>
<dbReference type="InterPro" id="IPR011545">
    <property type="entry name" value="DEAD/DEAH_box_helicase_dom"/>
</dbReference>
<evidence type="ECO:0000256" key="9">
    <source>
        <dbReference type="SAM" id="MobiDB-lite"/>
    </source>
</evidence>
<dbReference type="Gene3D" id="1.10.3380.30">
    <property type="match status" value="2"/>
</dbReference>
<dbReference type="OrthoDB" id="64767at2759"/>
<dbReference type="Proteomes" id="UP000039324">
    <property type="component" value="Unassembled WGS sequence"/>
</dbReference>
<dbReference type="InterPro" id="IPR050699">
    <property type="entry name" value="RNA-DNA_Helicase"/>
</dbReference>
<dbReference type="InterPro" id="IPR012961">
    <property type="entry name" value="Ski2/MTR4_C"/>
</dbReference>
<dbReference type="FunFam" id="3.40.50.300:FF:000354">
    <property type="entry name" value="ATP-dependent RNA helicase SKI2"/>
    <property type="match status" value="1"/>
</dbReference>
<dbReference type="Pfam" id="PF21408">
    <property type="entry name" value="MTR4-like_stalk"/>
    <property type="match status" value="1"/>
</dbReference>
<gene>
    <name evidence="12" type="ORF">PBRA_001337</name>
    <name evidence="13" type="ORF">PLBR_LOCUS4650</name>
</gene>
<dbReference type="OMA" id="DHVNIIM"/>
<dbReference type="Pfam" id="PF13234">
    <property type="entry name" value="MTR4_beta-barrel"/>
    <property type="match status" value="1"/>
</dbReference>
<keyword evidence="8" id="KW-0694">RNA-binding</keyword>
<dbReference type="FunFam" id="3.40.50.300:FF:000987">
    <property type="entry name" value="DEAD/DEAH box RNA helicase"/>
    <property type="match status" value="1"/>
</dbReference>
<dbReference type="STRING" id="37360.A0A0G4IWG6"/>
<dbReference type="EMBL" id="OVEO01000007">
    <property type="protein sequence ID" value="SPQ97435.1"/>
    <property type="molecule type" value="Genomic_DNA"/>
</dbReference>
<evidence type="ECO:0000256" key="3">
    <source>
        <dbReference type="ARBA" id="ARBA00022490"/>
    </source>
</evidence>
<dbReference type="GO" id="GO:0004386">
    <property type="term" value="F:helicase activity"/>
    <property type="evidence" value="ECO:0007669"/>
    <property type="project" value="UniProtKB-KW"/>
</dbReference>
<dbReference type="PROSITE" id="PS51194">
    <property type="entry name" value="HELICASE_CTER"/>
    <property type="match status" value="1"/>
</dbReference>
<keyword evidence="13" id="KW-0496">Mitochondrion</keyword>
<keyword evidence="5" id="KW-0378">Hydrolase</keyword>
<evidence type="ECO:0000256" key="8">
    <source>
        <dbReference type="ARBA" id="ARBA00022884"/>
    </source>
</evidence>
<dbReference type="Pfam" id="PF17911">
    <property type="entry name" value="Ski2_N"/>
    <property type="match status" value="1"/>
</dbReference>
<dbReference type="InterPro" id="IPR027417">
    <property type="entry name" value="P-loop_NTPase"/>
</dbReference>
<keyword evidence="6" id="KW-0347">Helicase</keyword>
<dbReference type="SUPFAM" id="SSF52540">
    <property type="entry name" value="P-loop containing nucleoside triphosphate hydrolases"/>
    <property type="match status" value="1"/>
</dbReference>
<evidence type="ECO:0000256" key="6">
    <source>
        <dbReference type="ARBA" id="ARBA00022806"/>
    </source>
</evidence>
<evidence type="ECO:0000256" key="5">
    <source>
        <dbReference type="ARBA" id="ARBA00022801"/>
    </source>
</evidence>
<dbReference type="FunFam" id="1.10.3380.30:FF:000001">
    <property type="entry name" value="Ski2 ATP-dependent RNA helicase"/>
    <property type="match status" value="1"/>
</dbReference>
<organism evidence="12 14">
    <name type="scientific">Plasmodiophora brassicae</name>
    <name type="common">Clubroot disease agent</name>
    <dbReference type="NCBI Taxonomy" id="37360"/>
    <lineage>
        <taxon>Eukaryota</taxon>
        <taxon>Sar</taxon>
        <taxon>Rhizaria</taxon>
        <taxon>Endomyxa</taxon>
        <taxon>Phytomyxea</taxon>
        <taxon>Plasmodiophorida</taxon>
        <taxon>Plasmodiophoridae</taxon>
        <taxon>Plasmodiophora</taxon>
    </lineage>
</organism>
<comment type="similarity">
    <text evidence="2">Belongs to the helicase family. SKI2 subfamily.</text>
</comment>
<dbReference type="SMART" id="SM00490">
    <property type="entry name" value="HELICc"/>
    <property type="match status" value="1"/>
</dbReference>
<protein>
    <recommendedName>
        <fullName evidence="16">Helicase SKI2W</fullName>
    </recommendedName>
</protein>
<dbReference type="GO" id="GO:0070478">
    <property type="term" value="P:nuclear-transcribed mRNA catabolic process, 3'-5' exonucleolytic nonsense-mediated decay"/>
    <property type="evidence" value="ECO:0007669"/>
    <property type="project" value="TreeGrafter"/>
</dbReference>
<geneLocation type="mitochondrion" evidence="13"/>
<accession>A0A0G4IWG6</accession>
<dbReference type="GO" id="GO:0003723">
    <property type="term" value="F:RNA binding"/>
    <property type="evidence" value="ECO:0007669"/>
    <property type="project" value="UniProtKB-KW"/>
</dbReference>
<keyword evidence="4" id="KW-0547">Nucleotide-binding</keyword>
<dbReference type="CDD" id="cd18795">
    <property type="entry name" value="SF2_C_Ski2"/>
    <property type="match status" value="1"/>
</dbReference>
<feature type="region of interest" description="Disordered" evidence="9">
    <location>
        <begin position="377"/>
        <end position="401"/>
    </location>
</feature>
<evidence type="ECO:0000256" key="2">
    <source>
        <dbReference type="ARBA" id="ARBA00010140"/>
    </source>
</evidence>
<dbReference type="Proteomes" id="UP000290189">
    <property type="component" value="Unassembled WGS sequence"/>
</dbReference>
<reference evidence="12 14" key="1">
    <citation type="submission" date="2015-02" db="EMBL/GenBank/DDBJ databases">
        <authorList>
            <person name="Chooi Y.-H."/>
        </authorList>
    </citation>
    <scope>NUCLEOTIDE SEQUENCE [LARGE SCALE GENOMIC DNA]</scope>
    <source>
        <strain evidence="12">E3</strain>
    </source>
</reference>
<name>A0A0G4IWG6_PLABS</name>
<dbReference type="InterPro" id="IPR040801">
    <property type="entry name" value="Ski2_N"/>
</dbReference>
<dbReference type="PROSITE" id="PS51192">
    <property type="entry name" value="HELICASE_ATP_BIND_1"/>
    <property type="match status" value="1"/>
</dbReference>